<evidence type="ECO:0000313" key="5">
    <source>
        <dbReference type="Proteomes" id="UP000239936"/>
    </source>
</evidence>
<dbReference type="PANTHER" id="PTHR38036">
    <property type="entry name" value="UPF0250 PROTEIN YBED"/>
    <property type="match status" value="1"/>
</dbReference>
<dbReference type="Gene3D" id="3.30.70.260">
    <property type="match status" value="1"/>
</dbReference>
<dbReference type="EMBL" id="PPGH01000005">
    <property type="protein sequence ID" value="PQJ97652.1"/>
    <property type="molecule type" value="Genomic_DNA"/>
</dbReference>
<dbReference type="SUPFAM" id="SSF117991">
    <property type="entry name" value="YbeD/HP0495-like"/>
    <property type="match status" value="1"/>
</dbReference>
<evidence type="ECO:0000313" key="4">
    <source>
        <dbReference type="EMBL" id="PQJ97652.1"/>
    </source>
</evidence>
<evidence type="ECO:0000256" key="2">
    <source>
        <dbReference type="HAMAP-Rule" id="MF_00659"/>
    </source>
</evidence>
<comment type="caution">
    <text evidence="4">The sequence shown here is derived from an EMBL/GenBank/DDBJ whole genome shotgun (WGS) entry which is preliminary data.</text>
</comment>
<dbReference type="AlphaFoldDB" id="A0A2S7XW45"/>
<dbReference type="HAMAP" id="MF_00659">
    <property type="entry name" value="UPF0250"/>
    <property type="match status" value="1"/>
</dbReference>
<comment type="similarity">
    <text evidence="1 2">Belongs to the UPF0250 family.</text>
</comment>
<reference evidence="4 5" key="1">
    <citation type="submission" date="2018-01" db="EMBL/GenBank/DDBJ databases">
        <title>The complete genome sequence of Chromatium okenii LaCa, a purple sulfur bacterium with a turbulent life.</title>
        <authorList>
            <person name="Luedin S.M."/>
            <person name="Liechti N."/>
            <person name="Storelli N."/>
            <person name="Danza F."/>
            <person name="Wittwer M."/>
            <person name="Pothier J.F."/>
            <person name="Tonolla M.A."/>
        </authorList>
    </citation>
    <scope>NUCLEOTIDE SEQUENCE [LARGE SCALE GENOMIC DNA]</scope>
    <source>
        <strain evidence="4 5">LaCa</strain>
    </source>
</reference>
<accession>A0A2S7XW45</accession>
<dbReference type="InterPro" id="IPR027471">
    <property type="entry name" value="YbeD-like_sf"/>
</dbReference>
<gene>
    <name evidence="4" type="ORF">CXB77_00400</name>
    <name evidence="3" type="ORF">CXB77_12810</name>
</gene>
<evidence type="ECO:0000313" key="3">
    <source>
        <dbReference type="EMBL" id="PQJ95164.1"/>
    </source>
</evidence>
<proteinExistence type="inferred from homology"/>
<sequence length="94" mass="10388">MNDSNHSDAQEFGFVFPCSFPIKAMGPANCGLEAAVLEIIYRHAPETIDPAVSIRPSRGGKWISITVTFNAENRVQLDAIYQDLTAHELVLWAL</sequence>
<dbReference type="EMBL" id="PPGH01000037">
    <property type="protein sequence ID" value="PQJ95164.1"/>
    <property type="molecule type" value="Genomic_DNA"/>
</dbReference>
<dbReference type="Proteomes" id="UP000239936">
    <property type="component" value="Unassembled WGS sequence"/>
</dbReference>
<dbReference type="OrthoDB" id="9793424at2"/>
<name>A0A2S7XW45_9GAMM</name>
<dbReference type="Pfam" id="PF04359">
    <property type="entry name" value="DUF493"/>
    <property type="match status" value="1"/>
</dbReference>
<organism evidence="4 5">
    <name type="scientific">Chromatium okenii</name>
    <dbReference type="NCBI Taxonomy" id="61644"/>
    <lineage>
        <taxon>Bacteria</taxon>
        <taxon>Pseudomonadati</taxon>
        <taxon>Pseudomonadota</taxon>
        <taxon>Gammaproteobacteria</taxon>
        <taxon>Chromatiales</taxon>
        <taxon>Chromatiaceae</taxon>
        <taxon>Chromatium</taxon>
    </lineage>
</organism>
<evidence type="ECO:0000256" key="1">
    <source>
        <dbReference type="ARBA" id="ARBA00008460"/>
    </source>
</evidence>
<dbReference type="PANTHER" id="PTHR38036:SF1">
    <property type="entry name" value="UPF0250 PROTEIN YBED"/>
    <property type="match status" value="1"/>
</dbReference>
<dbReference type="InterPro" id="IPR007454">
    <property type="entry name" value="UPF0250_YbeD-like"/>
</dbReference>
<protein>
    <recommendedName>
        <fullName evidence="2">UPF0250 protein CXB77_00400</fullName>
    </recommendedName>
</protein>
<keyword evidence="5" id="KW-1185">Reference proteome</keyword>
<dbReference type="RefSeq" id="WP_105072363.1">
    <property type="nucleotide sequence ID" value="NZ_JAFLKP010000418.1"/>
</dbReference>